<evidence type="ECO:0000256" key="1">
    <source>
        <dbReference type="SAM" id="SignalP"/>
    </source>
</evidence>
<reference evidence="2" key="2">
    <citation type="submission" date="2017-11" db="EMBL/GenBank/DDBJ databases">
        <title>Coralsnake Venomics: Analyses of Venom Gland Transcriptomes and Proteomes of Six Brazilian Taxa.</title>
        <authorList>
            <person name="Aird S.D."/>
            <person name="Jorge da Silva N."/>
            <person name="Qiu L."/>
            <person name="Villar-Briones A."/>
            <person name="Aparecida-Saddi V."/>
            <person name="Campos-Telles M.P."/>
            <person name="Grau M."/>
            <person name="Mikheyev A.S."/>
        </authorList>
    </citation>
    <scope>NUCLEOTIDE SEQUENCE</scope>
    <source>
        <tissue evidence="2">Venom_gland</tissue>
    </source>
</reference>
<evidence type="ECO:0000313" key="2">
    <source>
        <dbReference type="EMBL" id="LAB12750.1"/>
    </source>
</evidence>
<proteinExistence type="predicted"/>
<organism evidence="2">
    <name type="scientific">Micrurus paraensis</name>
    <dbReference type="NCBI Taxonomy" id="1970185"/>
    <lineage>
        <taxon>Eukaryota</taxon>
        <taxon>Metazoa</taxon>
        <taxon>Chordata</taxon>
        <taxon>Craniata</taxon>
        <taxon>Vertebrata</taxon>
        <taxon>Euteleostomi</taxon>
        <taxon>Lepidosauria</taxon>
        <taxon>Squamata</taxon>
        <taxon>Bifurcata</taxon>
        <taxon>Unidentata</taxon>
        <taxon>Episquamata</taxon>
        <taxon>Toxicofera</taxon>
        <taxon>Serpentes</taxon>
        <taxon>Colubroidea</taxon>
        <taxon>Elapidae</taxon>
        <taxon>Elapinae</taxon>
        <taxon>Micrurus</taxon>
    </lineage>
</organism>
<accession>A0A2D4KVM9</accession>
<dbReference type="EMBL" id="IACL01088133">
    <property type="protein sequence ID" value="LAB12750.1"/>
    <property type="molecule type" value="Transcribed_RNA"/>
</dbReference>
<protein>
    <recommendedName>
        <fullName evidence="3">Secreted protein</fullName>
    </recommendedName>
</protein>
<keyword evidence="1" id="KW-0732">Signal</keyword>
<dbReference type="AlphaFoldDB" id="A0A2D4KVM9"/>
<feature type="chain" id="PRO_5013548169" description="Secreted protein" evidence="1">
    <location>
        <begin position="25"/>
        <end position="102"/>
    </location>
</feature>
<feature type="signal peptide" evidence="1">
    <location>
        <begin position="1"/>
        <end position="24"/>
    </location>
</feature>
<sequence>MHVRGVDCAVFILLCAQTSPLAAAQLHTVELFLSPVCMTYLYMCTMQITAIWQTILRTLSRLSHGYSQLENNKYTNDYFFPQAVLSEVGKISLQCFQKCCFA</sequence>
<evidence type="ECO:0008006" key="3">
    <source>
        <dbReference type="Google" id="ProtNLM"/>
    </source>
</evidence>
<name>A0A2D4KVM9_9SAUR</name>
<reference evidence="2" key="1">
    <citation type="submission" date="2017-07" db="EMBL/GenBank/DDBJ databases">
        <authorList>
            <person name="Mikheyev A."/>
            <person name="Grau M."/>
        </authorList>
    </citation>
    <scope>NUCLEOTIDE SEQUENCE</scope>
    <source>
        <tissue evidence="2">Venom_gland</tissue>
    </source>
</reference>